<comment type="caution">
    <text evidence="7">The sequence shown here is derived from an EMBL/GenBank/DDBJ whole genome shotgun (WGS) entry which is preliminary data.</text>
</comment>
<dbReference type="Proteomes" id="UP000002815">
    <property type="component" value="Unassembled WGS sequence"/>
</dbReference>
<dbReference type="GO" id="GO:0046872">
    <property type="term" value="F:metal ion binding"/>
    <property type="evidence" value="ECO:0007669"/>
    <property type="project" value="UniProtKB-KW"/>
</dbReference>
<dbReference type="GO" id="GO:0005737">
    <property type="term" value="C:cytoplasm"/>
    <property type="evidence" value="ECO:0007669"/>
    <property type="project" value="TreeGrafter"/>
</dbReference>
<evidence type="ECO:0000256" key="5">
    <source>
        <dbReference type="ARBA" id="ARBA00022842"/>
    </source>
</evidence>
<dbReference type="CDD" id="cd18875">
    <property type="entry name" value="NUDIX_Hydrolase"/>
    <property type="match status" value="1"/>
</dbReference>
<evidence type="ECO:0000256" key="2">
    <source>
        <dbReference type="ARBA" id="ARBA00005582"/>
    </source>
</evidence>
<dbReference type="Gene3D" id="3.90.79.10">
    <property type="entry name" value="Nucleoside Triphosphate Pyrophosphohydrolase"/>
    <property type="match status" value="1"/>
</dbReference>
<keyword evidence="4 7" id="KW-0378">Hydrolase</keyword>
<reference evidence="7 8" key="1">
    <citation type="submission" date="2010-12" db="EMBL/GenBank/DDBJ databases">
        <authorList>
            <person name="Muzny D."/>
            <person name="Qin X."/>
            <person name="Deng J."/>
            <person name="Jiang H."/>
            <person name="Liu Y."/>
            <person name="Qu J."/>
            <person name="Song X.-Z."/>
            <person name="Zhang L."/>
            <person name="Thornton R."/>
            <person name="Coyle M."/>
            <person name="Francisco L."/>
            <person name="Jackson L."/>
            <person name="Javaid M."/>
            <person name="Korchina V."/>
            <person name="Kovar C."/>
            <person name="Mata R."/>
            <person name="Mathew T."/>
            <person name="Ngo R."/>
            <person name="Nguyen L."/>
            <person name="Nguyen N."/>
            <person name="Okwuonu G."/>
            <person name="Ongeri F."/>
            <person name="Pham C."/>
            <person name="Simmons D."/>
            <person name="Wilczek-Boney K."/>
            <person name="Hale W."/>
            <person name="Jakkamsetti A."/>
            <person name="Pham P."/>
            <person name="Ruth R."/>
            <person name="San Lucas F."/>
            <person name="Warren J."/>
            <person name="Zhang J."/>
            <person name="Zhao Z."/>
            <person name="Zhou C."/>
            <person name="Zhu D."/>
            <person name="Lee S."/>
            <person name="Bess C."/>
            <person name="Blankenburg K."/>
            <person name="Forbes L."/>
            <person name="Fu Q."/>
            <person name="Gubbala S."/>
            <person name="Hirani K."/>
            <person name="Jayaseelan J.C."/>
            <person name="Lara F."/>
            <person name="Munidasa M."/>
            <person name="Palculict T."/>
            <person name="Patil S."/>
            <person name="Pu L.-L."/>
            <person name="Saada N."/>
            <person name="Tang L."/>
            <person name="Weissenberger G."/>
            <person name="Zhu Y."/>
            <person name="Hemphill L."/>
            <person name="Shang Y."/>
            <person name="Youmans B."/>
            <person name="Ayvaz T."/>
            <person name="Ross M."/>
            <person name="Santibanez J."/>
            <person name="Aqrawi P."/>
            <person name="Gross S."/>
            <person name="Joshi V."/>
            <person name="Fowler G."/>
            <person name="Nazareth L."/>
            <person name="Reid J."/>
            <person name="Worley K."/>
            <person name="Petrosino J."/>
            <person name="Highlander S."/>
            <person name="Gibbs R."/>
        </authorList>
    </citation>
    <scope>NUCLEOTIDE SEQUENCE [LARGE SCALE GENOMIC DNA]</scope>
    <source>
        <strain evidence="7 8">ATCC 700779</strain>
    </source>
</reference>
<comment type="cofactor">
    <cofactor evidence="1">
        <name>Mg(2+)</name>
        <dbReference type="ChEBI" id="CHEBI:18420"/>
    </cofactor>
</comment>
<evidence type="ECO:0000259" key="6">
    <source>
        <dbReference type="PROSITE" id="PS51462"/>
    </source>
</evidence>
<name>E8JZB0_9STRE</name>
<dbReference type="InterPro" id="IPR020084">
    <property type="entry name" value="NUDIX_hydrolase_CS"/>
</dbReference>
<protein>
    <submittedName>
        <fullName evidence="7">Hydrolase, NUDIX family</fullName>
    </submittedName>
</protein>
<dbReference type="HOGENOM" id="CLU_037162_17_0_9"/>
<dbReference type="eggNOG" id="COG1051">
    <property type="taxonomic scope" value="Bacteria"/>
</dbReference>
<keyword evidence="8" id="KW-1185">Reference proteome</keyword>
<dbReference type="PANTHER" id="PTHR43758:SF2">
    <property type="entry name" value="OXIDIZED PURINE NUCLEOSIDE TRIPHOSPHATE HYDROLASE"/>
    <property type="match status" value="1"/>
</dbReference>
<accession>E8JZB0</accession>
<dbReference type="PANTHER" id="PTHR43758">
    <property type="entry name" value="7,8-DIHYDRO-8-OXOGUANINE TRIPHOSPHATASE"/>
    <property type="match status" value="1"/>
</dbReference>
<evidence type="ECO:0000313" key="7">
    <source>
        <dbReference type="EMBL" id="EFX36929.1"/>
    </source>
</evidence>
<dbReference type="PROSITE" id="PS51462">
    <property type="entry name" value="NUDIX"/>
    <property type="match status" value="1"/>
</dbReference>
<organism evidence="7 8">
    <name type="scientific">Streptococcus infantis ATCC 700779</name>
    <dbReference type="NCBI Taxonomy" id="889204"/>
    <lineage>
        <taxon>Bacteria</taxon>
        <taxon>Bacillati</taxon>
        <taxon>Bacillota</taxon>
        <taxon>Bacilli</taxon>
        <taxon>Lactobacillales</taxon>
        <taxon>Streptococcaceae</taxon>
        <taxon>Streptococcus</taxon>
    </lineage>
</organism>
<feature type="domain" description="Nudix hydrolase" evidence="6">
    <location>
        <begin position="14"/>
        <end position="139"/>
    </location>
</feature>
<proteinExistence type="inferred from homology"/>
<evidence type="ECO:0000256" key="1">
    <source>
        <dbReference type="ARBA" id="ARBA00001946"/>
    </source>
</evidence>
<dbReference type="AlphaFoldDB" id="E8JZB0"/>
<gene>
    <name evidence="7" type="ORF">HMPREF9423_0573</name>
</gene>
<keyword evidence="3" id="KW-0479">Metal-binding</keyword>
<comment type="similarity">
    <text evidence="2">Belongs to the Nudix hydrolase family.</text>
</comment>
<evidence type="ECO:0000313" key="8">
    <source>
        <dbReference type="Proteomes" id="UP000002815"/>
    </source>
</evidence>
<dbReference type="InterPro" id="IPR015797">
    <property type="entry name" value="NUDIX_hydrolase-like_dom_sf"/>
</dbReference>
<evidence type="ECO:0000256" key="4">
    <source>
        <dbReference type="ARBA" id="ARBA00022801"/>
    </source>
</evidence>
<dbReference type="Pfam" id="PF00293">
    <property type="entry name" value="NUDIX"/>
    <property type="match status" value="1"/>
</dbReference>
<sequence>MKKYLLEADNMTEKIKNWVNICVLKNQEILLLNRQHDNFSGWIPPGGKVEFPESFFEAALRELKEETGLTALNLELKGISGFTNSIGNERFVFYDFLCTQFTGELSTSDEGEPKWWNLKEIDKIPMQDEIRKRLPLYLRKGSFESINYWDDNKKCISENKTILFD</sequence>
<dbReference type="SUPFAM" id="SSF55811">
    <property type="entry name" value="Nudix"/>
    <property type="match status" value="1"/>
</dbReference>
<evidence type="ECO:0000256" key="3">
    <source>
        <dbReference type="ARBA" id="ARBA00022723"/>
    </source>
</evidence>
<dbReference type="GO" id="GO:0016818">
    <property type="term" value="F:hydrolase activity, acting on acid anhydrides, in phosphorus-containing anhydrides"/>
    <property type="evidence" value="ECO:0007669"/>
    <property type="project" value="TreeGrafter"/>
</dbReference>
<keyword evidence="5" id="KW-0460">Magnesium</keyword>
<dbReference type="PROSITE" id="PS00893">
    <property type="entry name" value="NUDIX_BOX"/>
    <property type="match status" value="1"/>
</dbReference>
<dbReference type="EMBL" id="AEVD01000005">
    <property type="protein sequence ID" value="EFX36929.1"/>
    <property type="molecule type" value="Genomic_DNA"/>
</dbReference>
<dbReference type="InterPro" id="IPR000086">
    <property type="entry name" value="NUDIX_hydrolase_dom"/>
</dbReference>